<keyword evidence="3" id="KW-1185">Reference proteome</keyword>
<dbReference type="RefSeq" id="WP_254418427.1">
    <property type="nucleotide sequence ID" value="NZ_BAAAJB010000025.1"/>
</dbReference>
<evidence type="ECO:0000256" key="1">
    <source>
        <dbReference type="SAM" id="MobiDB-lite"/>
    </source>
</evidence>
<feature type="region of interest" description="Disordered" evidence="1">
    <location>
        <begin position="104"/>
        <end position="129"/>
    </location>
</feature>
<sequence length="129" mass="13406">MNTTEMNQMTQVNLLKPMNNGFASDVTAAAWQLFPTRVVPGADLSGITTIGSRPSTEGGTCVLGMVRLVGAGFVSQGTGVSTAGVIGGLRHESELALDRGKFTGGVNEASHETPRRYGASGECPRRIPA</sequence>
<proteinExistence type="predicted"/>
<protein>
    <submittedName>
        <fullName evidence="2">Uncharacterized protein</fullName>
    </submittedName>
</protein>
<evidence type="ECO:0000313" key="2">
    <source>
        <dbReference type="EMBL" id="USY19172.1"/>
    </source>
</evidence>
<accession>A0ABY5D463</accession>
<dbReference type="EMBL" id="CP099837">
    <property type="protein sequence ID" value="USY19172.1"/>
    <property type="molecule type" value="Genomic_DNA"/>
</dbReference>
<dbReference type="Proteomes" id="UP001055940">
    <property type="component" value="Chromosome"/>
</dbReference>
<gene>
    <name evidence="2" type="ORF">NE857_28545</name>
</gene>
<organism evidence="2 3">
    <name type="scientific">Nocardiopsis exhalans</name>
    <dbReference type="NCBI Taxonomy" id="163604"/>
    <lineage>
        <taxon>Bacteria</taxon>
        <taxon>Bacillati</taxon>
        <taxon>Actinomycetota</taxon>
        <taxon>Actinomycetes</taxon>
        <taxon>Streptosporangiales</taxon>
        <taxon>Nocardiopsidaceae</taxon>
        <taxon>Nocardiopsis</taxon>
    </lineage>
</organism>
<evidence type="ECO:0000313" key="3">
    <source>
        <dbReference type="Proteomes" id="UP001055940"/>
    </source>
</evidence>
<name>A0ABY5D463_9ACTN</name>
<reference evidence="2" key="1">
    <citation type="submission" date="2022-06" db="EMBL/GenBank/DDBJ databases">
        <authorList>
            <person name="Ping M."/>
        </authorList>
    </citation>
    <scope>NUCLEOTIDE SEQUENCE</scope>
    <source>
        <strain evidence="2">JCM11759T</strain>
    </source>
</reference>